<gene>
    <name evidence="1" type="ORF">HPB50_022608</name>
</gene>
<reference evidence="1" key="1">
    <citation type="submission" date="2020-05" db="EMBL/GenBank/DDBJ databases">
        <title>Large-scale comparative analyses of tick genomes elucidate their genetic diversity and vector capacities.</title>
        <authorList>
            <person name="Jia N."/>
            <person name="Wang J."/>
            <person name="Shi W."/>
            <person name="Du L."/>
            <person name="Sun Y."/>
            <person name="Zhan W."/>
            <person name="Jiang J."/>
            <person name="Wang Q."/>
            <person name="Zhang B."/>
            <person name="Ji P."/>
            <person name="Sakyi L.B."/>
            <person name="Cui X."/>
            <person name="Yuan T."/>
            <person name="Jiang B."/>
            <person name="Yang W."/>
            <person name="Lam T.T.-Y."/>
            <person name="Chang Q."/>
            <person name="Ding S."/>
            <person name="Wang X."/>
            <person name="Zhu J."/>
            <person name="Ruan X."/>
            <person name="Zhao L."/>
            <person name="Wei J."/>
            <person name="Que T."/>
            <person name="Du C."/>
            <person name="Cheng J."/>
            <person name="Dai P."/>
            <person name="Han X."/>
            <person name="Huang E."/>
            <person name="Gao Y."/>
            <person name="Liu J."/>
            <person name="Shao H."/>
            <person name="Ye R."/>
            <person name="Li L."/>
            <person name="Wei W."/>
            <person name="Wang X."/>
            <person name="Wang C."/>
            <person name="Yang T."/>
            <person name="Huo Q."/>
            <person name="Li W."/>
            <person name="Guo W."/>
            <person name="Chen H."/>
            <person name="Zhou L."/>
            <person name="Ni X."/>
            <person name="Tian J."/>
            <person name="Zhou Y."/>
            <person name="Sheng Y."/>
            <person name="Liu T."/>
            <person name="Pan Y."/>
            <person name="Xia L."/>
            <person name="Li J."/>
            <person name="Zhao F."/>
            <person name="Cao W."/>
        </authorList>
    </citation>
    <scope>NUCLEOTIDE SEQUENCE</scope>
    <source>
        <strain evidence="1">Hyas-2018</strain>
    </source>
</reference>
<proteinExistence type="predicted"/>
<sequence>MCTAGCAPAATHGPSFSEDISGARGERGKVRARRRRVPPCGDREPRGCGLPRCRQPKFERRLEQLARARGPGAAYYVDRSPPTAAARLRFPITAHVAGSLFDVYAAREERSNGRSSTVAAVLRCGRSRRSDCREKLAPLRVEHGINRLSSTCASAGDRFAASERMARKGVAAAVGKRQMSTVRTNLMTRPTSAEDQKPRPTSGGQSTRRRAGTTARKARGGGRNAARSRQPAQPDMENALKRNLEEDEDTLWEYAPAPKVTMFLNVANQSGGIRRECAGRWRKTGPDPPAFFGYDLKLECGCTGACYCVSETIRFLEEPALEIEVETEVQEEEPPASDVYSFRLCNTCRAVLCKGLSAKEETCCVALLELRYGPIARDWSIPRPGCVQHGGHVAPANKQRLRSRARPNAGPVSRAPSDTPVIALIPSGARGADKGKLLKLDGGPNFSRRAAAAVAGCHNYYAPNAAPNAAPSGQGYSLSGRSATAPRPRASAAAGAPDGPRSLGDCSSSAVVIHLTAGDKAGSVSSKKAAAAAPPGEPLRSSVQTRAVKKAGPSWA</sequence>
<dbReference type="Proteomes" id="UP000821845">
    <property type="component" value="Chromosome 1"/>
</dbReference>
<evidence type="ECO:0000313" key="1">
    <source>
        <dbReference type="EMBL" id="KAH6948039.1"/>
    </source>
</evidence>
<comment type="caution">
    <text evidence="1">The sequence shown here is derived from an EMBL/GenBank/DDBJ whole genome shotgun (WGS) entry which is preliminary data.</text>
</comment>
<name>A0ACB7TT14_HYAAI</name>
<accession>A0ACB7TT14</accession>
<protein>
    <submittedName>
        <fullName evidence="1">Uncharacterized protein</fullName>
    </submittedName>
</protein>
<dbReference type="EMBL" id="CM023481">
    <property type="protein sequence ID" value="KAH6948039.1"/>
    <property type="molecule type" value="Genomic_DNA"/>
</dbReference>
<keyword evidence="2" id="KW-1185">Reference proteome</keyword>
<evidence type="ECO:0000313" key="2">
    <source>
        <dbReference type="Proteomes" id="UP000821845"/>
    </source>
</evidence>
<organism evidence="1 2">
    <name type="scientific">Hyalomma asiaticum</name>
    <name type="common">Tick</name>
    <dbReference type="NCBI Taxonomy" id="266040"/>
    <lineage>
        <taxon>Eukaryota</taxon>
        <taxon>Metazoa</taxon>
        <taxon>Ecdysozoa</taxon>
        <taxon>Arthropoda</taxon>
        <taxon>Chelicerata</taxon>
        <taxon>Arachnida</taxon>
        <taxon>Acari</taxon>
        <taxon>Parasitiformes</taxon>
        <taxon>Ixodida</taxon>
        <taxon>Ixodoidea</taxon>
        <taxon>Ixodidae</taxon>
        <taxon>Hyalomminae</taxon>
        <taxon>Hyalomma</taxon>
    </lineage>
</organism>